<dbReference type="EMBL" id="CAJVQC010138311">
    <property type="protein sequence ID" value="CAG8843419.1"/>
    <property type="molecule type" value="Genomic_DNA"/>
</dbReference>
<gene>
    <name evidence="1" type="ORF">RPERSI_LOCUS32754</name>
</gene>
<feature type="non-terminal residue" evidence="1">
    <location>
        <position position="87"/>
    </location>
</feature>
<dbReference type="Proteomes" id="UP000789920">
    <property type="component" value="Unassembled WGS sequence"/>
</dbReference>
<comment type="caution">
    <text evidence="1">The sequence shown here is derived from an EMBL/GenBank/DDBJ whole genome shotgun (WGS) entry which is preliminary data.</text>
</comment>
<sequence length="87" mass="9945">MDDEWLEYVSGGCLEYHDPDSDYEILDDNESYLENVSEIPSTPKTTTDESITTDNEHIINDIDFDEGALDHAASAFEDFEQYESDIN</sequence>
<accession>A0ACA9SMY7</accession>
<evidence type="ECO:0000313" key="2">
    <source>
        <dbReference type="Proteomes" id="UP000789920"/>
    </source>
</evidence>
<organism evidence="1 2">
    <name type="scientific">Racocetra persica</name>
    <dbReference type="NCBI Taxonomy" id="160502"/>
    <lineage>
        <taxon>Eukaryota</taxon>
        <taxon>Fungi</taxon>
        <taxon>Fungi incertae sedis</taxon>
        <taxon>Mucoromycota</taxon>
        <taxon>Glomeromycotina</taxon>
        <taxon>Glomeromycetes</taxon>
        <taxon>Diversisporales</taxon>
        <taxon>Gigasporaceae</taxon>
        <taxon>Racocetra</taxon>
    </lineage>
</organism>
<proteinExistence type="predicted"/>
<reference evidence="1" key="1">
    <citation type="submission" date="2021-06" db="EMBL/GenBank/DDBJ databases">
        <authorList>
            <person name="Kallberg Y."/>
            <person name="Tangrot J."/>
            <person name="Rosling A."/>
        </authorList>
    </citation>
    <scope>NUCLEOTIDE SEQUENCE</scope>
    <source>
        <strain evidence="1">MA461A</strain>
    </source>
</reference>
<keyword evidence="2" id="KW-1185">Reference proteome</keyword>
<evidence type="ECO:0000313" key="1">
    <source>
        <dbReference type="EMBL" id="CAG8843419.1"/>
    </source>
</evidence>
<name>A0ACA9SMY7_9GLOM</name>
<protein>
    <submittedName>
        <fullName evidence="1">13395_t:CDS:1</fullName>
    </submittedName>
</protein>